<comment type="cofactor">
    <cofactor evidence="1">
        <name>FMN</name>
        <dbReference type="ChEBI" id="CHEBI:58210"/>
    </cofactor>
</comment>
<dbReference type="GO" id="GO:0004733">
    <property type="term" value="F:pyridoxamine phosphate oxidase activity"/>
    <property type="evidence" value="ECO:0007669"/>
    <property type="project" value="InterPro"/>
</dbReference>
<dbReference type="GO" id="GO:0010181">
    <property type="term" value="F:FMN binding"/>
    <property type="evidence" value="ECO:0007669"/>
    <property type="project" value="InterPro"/>
</dbReference>
<proteinExistence type="predicted"/>
<gene>
    <name evidence="6" type="ORF">C7460_121101</name>
</gene>
<keyword evidence="7" id="KW-1185">Reference proteome</keyword>
<dbReference type="PANTHER" id="PTHR10851">
    <property type="entry name" value="PYRIDOXINE-5-PHOSPHATE OXIDASE"/>
    <property type="match status" value="1"/>
</dbReference>
<dbReference type="Gene3D" id="2.30.110.10">
    <property type="entry name" value="Electron Transport, Fmn-binding Protein, Chain A"/>
    <property type="match status" value="1"/>
</dbReference>
<keyword evidence="2" id="KW-0285">Flavoprotein</keyword>
<evidence type="ECO:0000259" key="5">
    <source>
        <dbReference type="Pfam" id="PF12766"/>
    </source>
</evidence>
<dbReference type="Pfam" id="PF12766">
    <property type="entry name" value="Pyridox_oxase_2"/>
    <property type="match status" value="1"/>
</dbReference>
<reference evidence="6 7" key="1">
    <citation type="submission" date="2018-07" db="EMBL/GenBank/DDBJ databases">
        <title>Genomic Encyclopedia of Type Strains, Phase IV (KMG-IV): sequencing the most valuable type-strain genomes for metagenomic binning, comparative biology and taxonomic classification.</title>
        <authorList>
            <person name="Goeker M."/>
        </authorList>
    </citation>
    <scope>NUCLEOTIDE SEQUENCE [LARGE SCALE GENOMIC DNA]</scope>
    <source>
        <strain evidence="6 7">DSM 4134</strain>
    </source>
</reference>
<dbReference type="EMBL" id="QREG01000021">
    <property type="protein sequence ID" value="RED94414.1"/>
    <property type="molecule type" value="Genomic_DNA"/>
</dbReference>
<dbReference type="InterPro" id="IPR012349">
    <property type="entry name" value="Split_barrel_FMN-bd"/>
</dbReference>
<keyword evidence="3" id="KW-0288">FMN</keyword>
<name>A0A3D9L085_MARFU</name>
<sequence length="202" mass="23138">MHWLQGVSTFLDQGSFSFMSLQDLLSQAWENIKSAAVDPSHPFRFLAFNTLGEVYPDTRMVVLRHFNPDANQLFVFTDRRSEKVKHIKIDDRVSLLFYDQERRVQVKCLAHATLLSMPDSVPYWKRLKSGKESYNTLHSPATVANSWEEAVALKPTFDAEDFGVIRCDLDELEVLQLQSSGHQRARFTFLGGSLDASEWLVP</sequence>
<dbReference type="GO" id="GO:0008615">
    <property type="term" value="P:pyridoxine biosynthetic process"/>
    <property type="evidence" value="ECO:0007669"/>
    <property type="project" value="InterPro"/>
</dbReference>
<accession>A0A3D9L085</accession>
<evidence type="ECO:0000256" key="3">
    <source>
        <dbReference type="ARBA" id="ARBA00022643"/>
    </source>
</evidence>
<dbReference type="SUPFAM" id="SSF50475">
    <property type="entry name" value="FMN-binding split barrel"/>
    <property type="match status" value="1"/>
</dbReference>
<evidence type="ECO:0000256" key="1">
    <source>
        <dbReference type="ARBA" id="ARBA00001917"/>
    </source>
</evidence>
<comment type="caution">
    <text evidence="6">The sequence shown here is derived from an EMBL/GenBank/DDBJ whole genome shotgun (WGS) entry which is preliminary data.</text>
</comment>
<dbReference type="OrthoDB" id="1493996at2"/>
<dbReference type="InterPro" id="IPR024624">
    <property type="entry name" value="Pyridox_Oxase_Alr4036_FMN-bd"/>
</dbReference>
<feature type="domain" description="Pyridoxamine 5'-phosphate oxidase Alr4036 family FMN-binding" evidence="5">
    <location>
        <begin position="28"/>
        <end position="108"/>
    </location>
</feature>
<protein>
    <submittedName>
        <fullName evidence="6">Pyridoxamine 5'-phosphate oxidase-like protein</fullName>
    </submittedName>
</protein>
<dbReference type="Proteomes" id="UP000256779">
    <property type="component" value="Unassembled WGS sequence"/>
</dbReference>
<keyword evidence="4" id="KW-0560">Oxidoreductase</keyword>
<dbReference type="InterPro" id="IPR000659">
    <property type="entry name" value="Pyridox_Oxase"/>
</dbReference>
<evidence type="ECO:0000313" key="6">
    <source>
        <dbReference type="EMBL" id="RED94414.1"/>
    </source>
</evidence>
<dbReference type="AlphaFoldDB" id="A0A3D9L085"/>
<evidence type="ECO:0000313" key="7">
    <source>
        <dbReference type="Proteomes" id="UP000256779"/>
    </source>
</evidence>
<evidence type="ECO:0000256" key="4">
    <source>
        <dbReference type="ARBA" id="ARBA00023002"/>
    </source>
</evidence>
<organism evidence="6 7">
    <name type="scientific">Marinoscillum furvescens DSM 4134</name>
    <dbReference type="NCBI Taxonomy" id="1122208"/>
    <lineage>
        <taxon>Bacteria</taxon>
        <taxon>Pseudomonadati</taxon>
        <taxon>Bacteroidota</taxon>
        <taxon>Cytophagia</taxon>
        <taxon>Cytophagales</taxon>
        <taxon>Reichenbachiellaceae</taxon>
        <taxon>Marinoscillum</taxon>
    </lineage>
</organism>
<evidence type="ECO:0000256" key="2">
    <source>
        <dbReference type="ARBA" id="ARBA00022630"/>
    </source>
</evidence>
<dbReference type="PANTHER" id="PTHR10851:SF3">
    <property type="entry name" value="PYRIDOXINE_PYRIDOXAMINE 5'-PHOSPHATE OXIDASE 2"/>
    <property type="match status" value="1"/>
</dbReference>